<dbReference type="AlphaFoldDB" id="A0A140KZJ7"/>
<proteinExistence type="predicted"/>
<dbReference type="EMBL" id="LOEE01000080">
    <property type="protein sequence ID" value="KXG73722.1"/>
    <property type="molecule type" value="Genomic_DNA"/>
</dbReference>
<evidence type="ECO:0000256" key="1">
    <source>
        <dbReference type="SAM" id="Phobius"/>
    </source>
</evidence>
<organism evidence="2 3">
    <name type="scientific">Thermotalea metallivorans</name>
    <dbReference type="NCBI Taxonomy" id="520762"/>
    <lineage>
        <taxon>Bacteria</taxon>
        <taxon>Bacillati</taxon>
        <taxon>Bacillota</taxon>
        <taxon>Clostridia</taxon>
        <taxon>Peptostreptococcales</taxon>
        <taxon>Thermotaleaceae</taxon>
        <taxon>Thermotalea</taxon>
    </lineage>
</organism>
<reference evidence="2 3" key="1">
    <citation type="submission" date="2015-12" db="EMBL/GenBank/DDBJ databases">
        <title>Draft genome sequence of the thermoanaerobe Thermotalea metallivorans, an isolate from the runoff channel of the Great Artesian Basin, Australia.</title>
        <authorList>
            <person name="Patel B.K."/>
        </authorList>
    </citation>
    <scope>NUCLEOTIDE SEQUENCE [LARGE SCALE GENOMIC DNA]</scope>
    <source>
        <strain evidence="2 3">B2-1</strain>
    </source>
</reference>
<dbReference type="InterPro" id="IPR007039">
    <property type="entry name" value="TrbC/VirB2"/>
</dbReference>
<feature type="transmembrane region" description="Helical" evidence="1">
    <location>
        <begin position="12"/>
        <end position="32"/>
    </location>
</feature>
<dbReference type="STRING" id="520762.AN619_29400"/>
<comment type="caution">
    <text evidence="2">The sequence shown here is derived from an EMBL/GenBank/DDBJ whole genome shotgun (WGS) entry which is preliminary data.</text>
</comment>
<dbReference type="Pfam" id="PF04956">
    <property type="entry name" value="TrbC"/>
    <property type="match status" value="1"/>
</dbReference>
<feature type="transmembrane region" description="Helical" evidence="1">
    <location>
        <begin position="101"/>
        <end position="125"/>
    </location>
</feature>
<keyword evidence="1" id="KW-0812">Transmembrane</keyword>
<accession>A0A140KZJ7</accession>
<keyword evidence="1" id="KW-1133">Transmembrane helix</keyword>
<protein>
    <recommendedName>
        <fullName evidence="4">TrbC/VIRB2 family protein</fullName>
    </recommendedName>
</protein>
<keyword evidence="1" id="KW-0472">Membrane</keyword>
<gene>
    <name evidence="2" type="ORF">AN619_29400</name>
</gene>
<feature type="transmembrane region" description="Helical" evidence="1">
    <location>
        <begin position="70"/>
        <end position="89"/>
    </location>
</feature>
<sequence>MLQRLNLLSKPILSVVLILMIITMFIPTYAFADTSGSTIGKVNSGGGSSGSIVNEADKATTEFIKIVRQIFILIAVVMVIWIGVSMVLGGSTDLAKYKVQAGIFIVAIIIVFKAEALVGGLMGMVK</sequence>
<dbReference type="Proteomes" id="UP000070456">
    <property type="component" value="Unassembled WGS sequence"/>
</dbReference>
<evidence type="ECO:0000313" key="2">
    <source>
        <dbReference type="EMBL" id="KXG73722.1"/>
    </source>
</evidence>
<name>A0A140KZJ7_9FIRM</name>
<evidence type="ECO:0008006" key="4">
    <source>
        <dbReference type="Google" id="ProtNLM"/>
    </source>
</evidence>
<dbReference type="RefSeq" id="WP_068558021.1">
    <property type="nucleotide sequence ID" value="NZ_LOEE01000080.1"/>
</dbReference>
<keyword evidence="3" id="KW-1185">Reference proteome</keyword>
<evidence type="ECO:0000313" key="3">
    <source>
        <dbReference type="Proteomes" id="UP000070456"/>
    </source>
</evidence>